<keyword evidence="3" id="KW-1185">Reference proteome</keyword>
<sequence>MSISLLLIPLAVAAATAATGLASGQDEDGQVVCQVQTRMRDENLLSVALRETGALVTADNGQLNATWDGVHAAFRRGTDGIWAAHFTGDVDERRAVEIVHALDAGYGRQVQRAVLDRLHERAPAAGLRLESESATEDNAVRLVFTVAGRERSA</sequence>
<keyword evidence="1" id="KW-0732">Signal</keyword>
<evidence type="ECO:0000313" key="2">
    <source>
        <dbReference type="EMBL" id="MEE6257004.1"/>
    </source>
</evidence>
<organism evidence="2 3">
    <name type="scientific">Plantactinospora sonchi</name>
    <dbReference type="NCBI Taxonomy" id="1544735"/>
    <lineage>
        <taxon>Bacteria</taxon>
        <taxon>Bacillati</taxon>
        <taxon>Actinomycetota</taxon>
        <taxon>Actinomycetes</taxon>
        <taxon>Micromonosporales</taxon>
        <taxon>Micromonosporaceae</taxon>
        <taxon>Plantactinospora</taxon>
    </lineage>
</organism>
<dbReference type="EMBL" id="JAZGQK010000001">
    <property type="protein sequence ID" value="MEE6257004.1"/>
    <property type="molecule type" value="Genomic_DNA"/>
</dbReference>
<protein>
    <submittedName>
        <fullName evidence="2">Uncharacterized protein</fullName>
    </submittedName>
</protein>
<feature type="chain" id="PRO_5046198020" evidence="1">
    <location>
        <begin position="18"/>
        <end position="153"/>
    </location>
</feature>
<feature type="signal peptide" evidence="1">
    <location>
        <begin position="1"/>
        <end position="17"/>
    </location>
</feature>
<dbReference type="RefSeq" id="WP_331212112.1">
    <property type="nucleotide sequence ID" value="NZ_JAZGQK010000001.1"/>
</dbReference>
<proteinExistence type="predicted"/>
<evidence type="ECO:0000313" key="3">
    <source>
        <dbReference type="Proteomes" id="UP001332243"/>
    </source>
</evidence>
<accession>A0ABU7RL65</accession>
<evidence type="ECO:0000256" key="1">
    <source>
        <dbReference type="SAM" id="SignalP"/>
    </source>
</evidence>
<reference evidence="2 3" key="1">
    <citation type="submission" date="2024-01" db="EMBL/GenBank/DDBJ databases">
        <title>Genome insights into Plantactinospora sonchi sp. nov.</title>
        <authorList>
            <person name="Wang L."/>
        </authorList>
    </citation>
    <scope>NUCLEOTIDE SEQUENCE [LARGE SCALE GENOMIC DNA]</scope>
    <source>
        <strain evidence="2 3">NEAU-QY2</strain>
    </source>
</reference>
<dbReference type="Proteomes" id="UP001332243">
    <property type="component" value="Unassembled WGS sequence"/>
</dbReference>
<comment type="caution">
    <text evidence="2">The sequence shown here is derived from an EMBL/GenBank/DDBJ whole genome shotgun (WGS) entry which is preliminary data.</text>
</comment>
<gene>
    <name evidence="2" type="ORF">V1633_00690</name>
</gene>
<name>A0ABU7RL65_9ACTN</name>